<feature type="domain" description="Endonuclease/exonuclease/phosphatase" evidence="10">
    <location>
        <begin position="8"/>
        <end position="225"/>
    </location>
</feature>
<evidence type="ECO:0000256" key="7">
    <source>
        <dbReference type="PIRSR" id="PIRSR604808-1"/>
    </source>
</evidence>
<evidence type="ECO:0000256" key="9">
    <source>
        <dbReference type="PIRSR" id="PIRSR604808-3"/>
    </source>
</evidence>
<feature type="binding site" evidence="8">
    <location>
        <position position="140"/>
    </location>
    <ligand>
        <name>Mg(2+)</name>
        <dbReference type="ChEBI" id="CHEBI:18420"/>
        <label>1</label>
    </ligand>
</feature>
<dbReference type="GO" id="GO:0003906">
    <property type="term" value="F:DNA-(apurinic or apyrimidinic site) endonuclease activity"/>
    <property type="evidence" value="ECO:0007669"/>
    <property type="project" value="TreeGrafter"/>
</dbReference>
<evidence type="ECO:0000256" key="4">
    <source>
        <dbReference type="ARBA" id="ARBA00022723"/>
    </source>
</evidence>
<dbReference type="GO" id="GO:0008081">
    <property type="term" value="F:phosphoric diester hydrolase activity"/>
    <property type="evidence" value="ECO:0007669"/>
    <property type="project" value="TreeGrafter"/>
</dbReference>
<dbReference type="PANTHER" id="PTHR22748">
    <property type="entry name" value="AP ENDONUCLEASE"/>
    <property type="match status" value="1"/>
</dbReference>
<dbReference type="InterPro" id="IPR005135">
    <property type="entry name" value="Endo/exonuclease/phosphatase"/>
</dbReference>
<protein>
    <recommendedName>
        <fullName evidence="3">exodeoxyribonuclease III</fullName>
        <ecNumber evidence="3">3.1.11.2</ecNumber>
    </recommendedName>
</protein>
<keyword evidence="8" id="KW-0464">Manganese</keyword>
<feature type="active site" description="Proton acceptor" evidence="7">
    <location>
        <position position="226"/>
    </location>
</feature>
<dbReference type="AlphaFoldDB" id="A0A8S3RGA6"/>
<evidence type="ECO:0000256" key="8">
    <source>
        <dbReference type="PIRSR" id="PIRSR604808-2"/>
    </source>
</evidence>
<accession>A0A8S3RGA6</accession>
<evidence type="ECO:0000256" key="3">
    <source>
        <dbReference type="ARBA" id="ARBA00012115"/>
    </source>
</evidence>
<evidence type="ECO:0000313" key="12">
    <source>
        <dbReference type="Proteomes" id="UP000683360"/>
    </source>
</evidence>
<feature type="binding site" evidence="8">
    <location>
        <position position="224"/>
    </location>
    <ligand>
        <name>Mg(2+)</name>
        <dbReference type="ChEBI" id="CHEBI:18420"/>
        <label>1</label>
    </ligand>
</feature>
<evidence type="ECO:0000313" key="11">
    <source>
        <dbReference type="EMBL" id="CAG2208328.1"/>
    </source>
</evidence>
<dbReference type="GO" id="GO:0005634">
    <property type="term" value="C:nucleus"/>
    <property type="evidence" value="ECO:0007669"/>
    <property type="project" value="TreeGrafter"/>
</dbReference>
<keyword evidence="4 8" id="KW-0479">Metal-binding</keyword>
<feature type="binding site" evidence="8">
    <location>
        <position position="142"/>
    </location>
    <ligand>
        <name>Mg(2+)</name>
        <dbReference type="ChEBI" id="CHEBI:18420"/>
        <label>1</label>
    </ligand>
</feature>
<evidence type="ECO:0000256" key="6">
    <source>
        <dbReference type="ARBA" id="ARBA00022842"/>
    </source>
</evidence>
<dbReference type="GO" id="GO:0008311">
    <property type="term" value="F:double-stranded DNA 3'-5' DNA exonuclease activity"/>
    <property type="evidence" value="ECO:0007669"/>
    <property type="project" value="UniProtKB-EC"/>
</dbReference>
<dbReference type="SUPFAM" id="SSF56219">
    <property type="entry name" value="DNase I-like"/>
    <property type="match status" value="1"/>
</dbReference>
<dbReference type="CDD" id="cd09076">
    <property type="entry name" value="L1-EN"/>
    <property type="match status" value="1"/>
</dbReference>
<dbReference type="Proteomes" id="UP000683360">
    <property type="component" value="Unassembled WGS sequence"/>
</dbReference>
<keyword evidence="12" id="KW-1185">Reference proteome</keyword>
<evidence type="ECO:0000256" key="2">
    <source>
        <dbReference type="ARBA" id="ARBA00007092"/>
    </source>
</evidence>
<dbReference type="GO" id="GO:0046872">
    <property type="term" value="F:metal ion binding"/>
    <property type="evidence" value="ECO:0007669"/>
    <property type="project" value="UniProtKB-KW"/>
</dbReference>
<evidence type="ECO:0000256" key="5">
    <source>
        <dbReference type="ARBA" id="ARBA00022801"/>
    </source>
</evidence>
<dbReference type="EMBL" id="CAJPWZ010001105">
    <property type="protein sequence ID" value="CAG2208328.1"/>
    <property type="molecule type" value="Genomic_DNA"/>
</dbReference>
<dbReference type="Gene3D" id="3.60.10.10">
    <property type="entry name" value="Endonuclease/exonuclease/phosphatase"/>
    <property type="match status" value="1"/>
</dbReference>
<feature type="active site" evidence="7">
    <location>
        <position position="110"/>
    </location>
</feature>
<dbReference type="GO" id="GO:0006284">
    <property type="term" value="P:base-excision repair"/>
    <property type="evidence" value="ECO:0007669"/>
    <property type="project" value="TreeGrafter"/>
</dbReference>
<comment type="catalytic activity">
    <reaction evidence="1">
        <text>Exonucleolytic cleavage in the 3'- to 5'-direction to yield nucleoside 5'-phosphates.</text>
        <dbReference type="EC" id="3.1.11.2"/>
    </reaction>
</comment>
<dbReference type="InterPro" id="IPR036691">
    <property type="entry name" value="Endo/exonu/phosph_ase_sf"/>
</dbReference>
<dbReference type="PANTHER" id="PTHR22748:SF26">
    <property type="entry name" value="ENDONUCLEASE_EXONUCLEASE_PHOSPHATASE DOMAIN-CONTAINING PROTEIN"/>
    <property type="match status" value="1"/>
</dbReference>
<reference evidence="11" key="1">
    <citation type="submission" date="2021-03" db="EMBL/GenBank/DDBJ databases">
        <authorList>
            <person name="Bekaert M."/>
        </authorList>
    </citation>
    <scope>NUCLEOTIDE SEQUENCE</scope>
</reference>
<dbReference type="InterPro" id="IPR004808">
    <property type="entry name" value="AP_endonuc_1"/>
</dbReference>
<comment type="similarity">
    <text evidence="2">Belongs to the DNA repair enzymes AP/ExoA family.</text>
</comment>
<feature type="site" description="Interaction with DNA substrate" evidence="9">
    <location>
        <position position="226"/>
    </location>
</feature>
<dbReference type="EC" id="3.1.11.2" evidence="3"/>
<dbReference type="Pfam" id="PF03372">
    <property type="entry name" value="Exo_endo_phos"/>
    <property type="match status" value="1"/>
</dbReference>
<comment type="cofactor">
    <cofactor evidence="8">
        <name>Mg(2+)</name>
        <dbReference type="ChEBI" id="CHEBI:18420"/>
    </cofactor>
    <cofactor evidence="8">
        <name>Mn(2+)</name>
        <dbReference type="ChEBI" id="CHEBI:29035"/>
    </cofactor>
    <text evidence="8">Probably binds two magnesium or manganese ions per subunit.</text>
</comment>
<name>A0A8S3RGA6_MYTED</name>
<comment type="caution">
    <text evidence="11">The sequence shown here is derived from an EMBL/GenBank/DDBJ whole genome shotgun (WGS) entry which is preliminary data.</text>
</comment>
<keyword evidence="5" id="KW-0378">Hydrolase</keyword>
<evidence type="ECO:0000259" key="10">
    <source>
        <dbReference type="Pfam" id="PF03372"/>
    </source>
</evidence>
<feature type="binding site" evidence="8">
    <location>
        <position position="226"/>
    </location>
    <ligand>
        <name>Mg(2+)</name>
        <dbReference type="ChEBI" id="CHEBI:18420"/>
        <label>1</label>
    </ligand>
</feature>
<organism evidence="11 12">
    <name type="scientific">Mytilus edulis</name>
    <name type="common">Blue mussel</name>
    <dbReference type="NCBI Taxonomy" id="6550"/>
    <lineage>
        <taxon>Eukaryota</taxon>
        <taxon>Metazoa</taxon>
        <taxon>Spiralia</taxon>
        <taxon>Lophotrochozoa</taxon>
        <taxon>Mollusca</taxon>
        <taxon>Bivalvia</taxon>
        <taxon>Autobranchia</taxon>
        <taxon>Pteriomorphia</taxon>
        <taxon>Mytilida</taxon>
        <taxon>Mytiloidea</taxon>
        <taxon>Mytilidae</taxon>
        <taxon>Mytilinae</taxon>
        <taxon>Mytilus</taxon>
    </lineage>
</organism>
<feature type="binding site" evidence="8">
    <location>
        <position position="10"/>
    </location>
    <ligand>
        <name>Mg(2+)</name>
        <dbReference type="ChEBI" id="CHEBI:18420"/>
        <label>1</label>
    </ligand>
</feature>
<feature type="site" description="Important for catalytic activity" evidence="9">
    <location>
        <position position="202"/>
    </location>
</feature>
<evidence type="ECO:0000256" key="1">
    <source>
        <dbReference type="ARBA" id="ARBA00000493"/>
    </source>
</evidence>
<dbReference type="OrthoDB" id="6073759at2759"/>
<gene>
    <name evidence="11" type="ORF">MEDL_22572</name>
</gene>
<feature type="site" description="Transition state stabilizer" evidence="9">
    <location>
        <position position="142"/>
    </location>
</feature>
<feature type="active site" description="Proton donor/acceptor" evidence="7">
    <location>
        <position position="140"/>
    </location>
</feature>
<sequence>MTSLKIGSLNCRGLSEEVKRRDFFSRYRKRYDIIILTDTHCTKEKEKQWAHEWGYKAFFSSGSSRSRGVAILIKNSFTFTIHQEKKDQEGNFIILDMTIQDYRLSLVAIYGPNGDSPAFFENIKGLVSGIKNSSIIMAGDWNVVQDFDKDTSHYSAKNNIRAHDKILDMIESLDLVDIWRALNPDTKRFTWRGPGLKQSRLDYFLISSDLEPFVKNHGYKLRSDHHSPVYLTLQFYNQIKGKGTWKFNNSLLHDMVYVTEIKNCIRETINQYSLPGNDLETELSVLKCMIRGKTISYASYIKKKNTKTENDLELKLAKLLENYEIDPSELLNSEIKILENELVQHREKIVTGIMARAKARWVAEGDLLDENSNFFTLKEFCEKYNLNINFLEYHSLLHMIPKDWKNLITTSEKITHI</sequence>
<proteinExistence type="inferred from homology"/>
<keyword evidence="6 8" id="KW-0460">Magnesium</keyword>